<accession>A0A060TA67</accession>
<name>A0A060TA67_BLAAD</name>
<dbReference type="EMBL" id="HG937694">
    <property type="protein sequence ID" value="CDP37858.1"/>
    <property type="molecule type" value="Genomic_DNA"/>
</dbReference>
<dbReference type="Gene3D" id="2.60.120.620">
    <property type="entry name" value="q2cbj1_9rhob like domain"/>
    <property type="match status" value="1"/>
</dbReference>
<gene>
    <name evidence="1" type="ORF">GNLVRS02_ARAD1D21076g</name>
</gene>
<dbReference type="PANTHER" id="PTHR37563">
    <property type="entry name" value="PHYTANOYL-COA DIOXYGENASE FAMILY PROTEIN (AFU_ORTHOLOGUE AFUA_2G03330)"/>
    <property type="match status" value="1"/>
</dbReference>
<evidence type="ECO:0000313" key="1">
    <source>
        <dbReference type="EMBL" id="CDP37858.1"/>
    </source>
</evidence>
<dbReference type="AlphaFoldDB" id="A0A060TA67"/>
<dbReference type="InterPro" id="IPR008775">
    <property type="entry name" value="Phytyl_CoA_dOase-like"/>
</dbReference>
<organism evidence="1">
    <name type="scientific">Blastobotrys adeninivorans</name>
    <name type="common">Yeast</name>
    <name type="synonym">Arxula adeninivorans</name>
    <dbReference type="NCBI Taxonomy" id="409370"/>
    <lineage>
        <taxon>Eukaryota</taxon>
        <taxon>Fungi</taxon>
        <taxon>Dikarya</taxon>
        <taxon>Ascomycota</taxon>
        <taxon>Saccharomycotina</taxon>
        <taxon>Dipodascomycetes</taxon>
        <taxon>Dipodascales</taxon>
        <taxon>Trichomonascaceae</taxon>
        <taxon>Blastobotrys</taxon>
    </lineage>
</organism>
<dbReference type="InterPro" id="IPR051961">
    <property type="entry name" value="Fungal_Metabolite_Diox"/>
</dbReference>
<dbReference type="PhylomeDB" id="A0A060TA67"/>
<dbReference type="Pfam" id="PF05721">
    <property type="entry name" value="PhyH"/>
    <property type="match status" value="1"/>
</dbReference>
<dbReference type="SUPFAM" id="SSF51197">
    <property type="entry name" value="Clavaminate synthase-like"/>
    <property type="match status" value="1"/>
</dbReference>
<reference evidence="1" key="2">
    <citation type="submission" date="2014-06" db="EMBL/GenBank/DDBJ databases">
        <title>The complete genome of Blastobotrys (Arxula) adeninivorans LS3 - a yeast of biotechnological interest.</title>
        <authorList>
            <person name="Kunze G."/>
            <person name="Gaillardin C."/>
            <person name="Czernicka M."/>
            <person name="Durrens P."/>
            <person name="Martin T."/>
            <person name="Boer E."/>
            <person name="Gabaldon T."/>
            <person name="Cruz J."/>
            <person name="Talla E."/>
            <person name="Marck C."/>
            <person name="Goffeau A."/>
            <person name="Barbe V."/>
            <person name="Baret P."/>
            <person name="Baronian K."/>
            <person name="Beier S."/>
            <person name="Bleykasten C."/>
            <person name="Bode R."/>
            <person name="Casaregola S."/>
            <person name="Despons L."/>
            <person name="Fairhead C."/>
            <person name="Giersberg M."/>
            <person name="Gierski P."/>
            <person name="Hahnel U."/>
            <person name="Hartmann A."/>
            <person name="Jankowska D."/>
            <person name="Jubin C."/>
            <person name="Jung P."/>
            <person name="Lafontaine I."/>
            <person name="Leh-Louis V."/>
            <person name="Lemaire M."/>
            <person name="Marcet-Houben M."/>
            <person name="Mascher M."/>
            <person name="Morel G."/>
            <person name="Richard G.-F."/>
            <person name="Riechen J."/>
            <person name="Sacerdot C."/>
            <person name="Sarkar A."/>
            <person name="Savel G."/>
            <person name="Schacherer J."/>
            <person name="Sherman D."/>
            <person name="Straub M.-L."/>
            <person name="Stein N."/>
            <person name="Thierry A."/>
            <person name="Trautwein-Schult A."/>
            <person name="Westhof E."/>
            <person name="Worch S."/>
            <person name="Dujon B."/>
            <person name="Souciet J.-L."/>
            <person name="Wincker P."/>
            <person name="Scholz U."/>
            <person name="Neuveglise N."/>
        </authorList>
    </citation>
    <scope>NUCLEOTIDE SEQUENCE</scope>
    <source>
        <strain evidence="1">LS3</strain>
    </source>
</reference>
<protein>
    <submittedName>
        <fullName evidence="1">ARAD1D21076p</fullName>
    </submittedName>
</protein>
<proteinExistence type="predicted"/>
<dbReference type="PANTHER" id="PTHR37563:SF2">
    <property type="entry name" value="PHYTANOYL-COA DIOXYGENASE FAMILY PROTEIN (AFU_ORTHOLOGUE AFUA_2G03330)"/>
    <property type="match status" value="1"/>
</dbReference>
<sequence length="303" mass="33726">MSGLVQVTPSPEERDGGQWSDGNLRKIIEALRNDGLVVLKDVIDPNHLDELNKVMVPDAIRIRKETDRLNFGTENIQQAAPLQHENLIYDDVFSNPLLHEAVLHVLGPGSRWNFSSGNTALPQSSQKQPVHADEMCPEMISPFMLIANIPLIDSSPDTGSTQLWPGTHLLRDPKFYVDGNGRALPECQEAHAKDRPPVQPSVKKGSIIVRDLTLWHCGMPNPSEHVRCMLALGFTAKWWHNNSAVKVPNESVGDYLQTRCRRNGITVETTVVDDYNNAKDAHDFDLGESGQGLYEREVLAGNM</sequence>
<reference evidence="1" key="1">
    <citation type="submission" date="2014-02" db="EMBL/GenBank/DDBJ databases">
        <authorList>
            <person name="Genoscope - CEA"/>
        </authorList>
    </citation>
    <scope>NUCLEOTIDE SEQUENCE</scope>
    <source>
        <strain evidence="1">LS3</strain>
    </source>
</reference>